<dbReference type="AlphaFoldDB" id="A0A5J4RTP6"/>
<protein>
    <submittedName>
        <fullName evidence="1">Uncharacterized protein</fullName>
    </submittedName>
</protein>
<accession>A0A5J4RTP6</accession>
<reference evidence="1" key="1">
    <citation type="submission" date="2019-03" db="EMBL/GenBank/DDBJ databases">
        <title>Single cell metagenomics reveals metabolic interactions within the superorganism composed of flagellate Streblomastix strix and complex community of Bacteroidetes bacteria on its surface.</title>
        <authorList>
            <person name="Treitli S.C."/>
            <person name="Kolisko M."/>
            <person name="Husnik F."/>
            <person name="Keeling P."/>
            <person name="Hampl V."/>
        </authorList>
    </citation>
    <scope>NUCLEOTIDE SEQUENCE</scope>
    <source>
        <strain evidence="1">STM</strain>
    </source>
</reference>
<gene>
    <name evidence="1" type="ORF">EZS27_014896</name>
</gene>
<proteinExistence type="predicted"/>
<comment type="caution">
    <text evidence="1">The sequence shown here is derived from an EMBL/GenBank/DDBJ whole genome shotgun (WGS) entry which is preliminary data.</text>
</comment>
<evidence type="ECO:0000313" key="1">
    <source>
        <dbReference type="EMBL" id="KAA6336988.1"/>
    </source>
</evidence>
<dbReference type="EMBL" id="SNRY01000741">
    <property type="protein sequence ID" value="KAA6336988.1"/>
    <property type="molecule type" value="Genomic_DNA"/>
</dbReference>
<name>A0A5J4RTP6_9ZZZZ</name>
<sequence length="33" mass="3645">MNECCGLVQAEIQRISRSDRSDRDKAYAEAGDG</sequence>
<organism evidence="1">
    <name type="scientific">termite gut metagenome</name>
    <dbReference type="NCBI Taxonomy" id="433724"/>
    <lineage>
        <taxon>unclassified sequences</taxon>
        <taxon>metagenomes</taxon>
        <taxon>organismal metagenomes</taxon>
    </lineage>
</organism>